<evidence type="ECO:0000256" key="2">
    <source>
        <dbReference type="ARBA" id="ARBA00022692"/>
    </source>
</evidence>
<keyword evidence="7" id="KW-0807">Transducer</keyword>
<evidence type="ECO:0000313" key="10">
    <source>
        <dbReference type="EMBL" id="CAF0758738.1"/>
    </source>
</evidence>
<feature type="transmembrane region" description="Helical" evidence="8">
    <location>
        <begin position="157"/>
        <end position="176"/>
    </location>
</feature>
<dbReference type="EMBL" id="CAJNOC010000416">
    <property type="protein sequence ID" value="CAF0758738.1"/>
    <property type="molecule type" value="Genomic_DNA"/>
</dbReference>
<dbReference type="InterPro" id="IPR017452">
    <property type="entry name" value="GPCR_Rhodpsn_7TM"/>
</dbReference>
<organism evidence="10 11">
    <name type="scientific">Brachionus calyciflorus</name>
    <dbReference type="NCBI Taxonomy" id="104777"/>
    <lineage>
        <taxon>Eukaryota</taxon>
        <taxon>Metazoa</taxon>
        <taxon>Spiralia</taxon>
        <taxon>Gnathifera</taxon>
        <taxon>Rotifera</taxon>
        <taxon>Eurotatoria</taxon>
        <taxon>Monogononta</taxon>
        <taxon>Pseudotrocha</taxon>
        <taxon>Ploima</taxon>
        <taxon>Brachionidae</taxon>
        <taxon>Brachionus</taxon>
    </lineage>
</organism>
<evidence type="ECO:0000259" key="9">
    <source>
        <dbReference type="PROSITE" id="PS50262"/>
    </source>
</evidence>
<protein>
    <recommendedName>
        <fullName evidence="9">G-protein coupled receptors family 1 profile domain-containing protein</fullName>
    </recommendedName>
</protein>
<dbReference type="Gene3D" id="1.20.1070.10">
    <property type="entry name" value="Rhodopsin 7-helix transmembrane proteins"/>
    <property type="match status" value="1"/>
</dbReference>
<keyword evidence="4" id="KW-0297">G-protein coupled receptor</keyword>
<reference evidence="10" key="1">
    <citation type="submission" date="2021-02" db="EMBL/GenBank/DDBJ databases">
        <authorList>
            <person name="Nowell W R."/>
        </authorList>
    </citation>
    <scope>NUCLEOTIDE SEQUENCE</scope>
    <source>
        <strain evidence="10">Ploen Becks lab</strain>
    </source>
</reference>
<evidence type="ECO:0000256" key="6">
    <source>
        <dbReference type="ARBA" id="ARBA00023170"/>
    </source>
</evidence>
<dbReference type="PANTHER" id="PTHR24243">
    <property type="entry name" value="G-PROTEIN COUPLED RECEPTOR"/>
    <property type="match status" value="1"/>
</dbReference>
<dbReference type="PRINTS" id="PR00237">
    <property type="entry name" value="GPCRRHODOPSN"/>
</dbReference>
<dbReference type="AlphaFoldDB" id="A0A813PTI6"/>
<feature type="transmembrane region" description="Helical" evidence="8">
    <location>
        <begin position="237"/>
        <end position="261"/>
    </location>
</feature>
<dbReference type="SUPFAM" id="SSF81321">
    <property type="entry name" value="Family A G protein-coupled receptor-like"/>
    <property type="match status" value="1"/>
</dbReference>
<dbReference type="SMART" id="SM01381">
    <property type="entry name" value="7TM_GPCR_Srsx"/>
    <property type="match status" value="1"/>
</dbReference>
<name>A0A813PTI6_9BILA</name>
<evidence type="ECO:0000313" key="11">
    <source>
        <dbReference type="Proteomes" id="UP000663879"/>
    </source>
</evidence>
<evidence type="ECO:0000256" key="3">
    <source>
        <dbReference type="ARBA" id="ARBA00022989"/>
    </source>
</evidence>
<keyword evidence="5 8" id="KW-0472">Membrane</keyword>
<comment type="caution">
    <text evidence="10">The sequence shown here is derived from an EMBL/GenBank/DDBJ whole genome shotgun (WGS) entry which is preliminary data.</text>
</comment>
<feature type="transmembrane region" description="Helical" evidence="8">
    <location>
        <begin position="77"/>
        <end position="96"/>
    </location>
</feature>
<proteinExistence type="predicted"/>
<dbReference type="PANTHER" id="PTHR24243:SF230">
    <property type="entry name" value="G-PROTEIN COUPLED RECEPTORS FAMILY 1 PROFILE DOMAIN-CONTAINING PROTEIN"/>
    <property type="match status" value="1"/>
</dbReference>
<feature type="domain" description="G-protein coupled receptors family 1 profile" evidence="9">
    <location>
        <begin position="56"/>
        <end position="349"/>
    </location>
</feature>
<evidence type="ECO:0000256" key="4">
    <source>
        <dbReference type="ARBA" id="ARBA00023040"/>
    </source>
</evidence>
<dbReference type="PROSITE" id="PS50262">
    <property type="entry name" value="G_PROTEIN_RECEP_F1_2"/>
    <property type="match status" value="1"/>
</dbReference>
<comment type="subcellular location">
    <subcellularLocation>
        <location evidence="1">Membrane</location>
        <topology evidence="1">Multi-pass membrane protein</topology>
    </subcellularLocation>
</comment>
<dbReference type="Pfam" id="PF00001">
    <property type="entry name" value="7tm_1"/>
    <property type="match status" value="1"/>
</dbReference>
<dbReference type="Proteomes" id="UP000663879">
    <property type="component" value="Unassembled WGS sequence"/>
</dbReference>
<accession>A0A813PTI6</accession>
<evidence type="ECO:0000256" key="7">
    <source>
        <dbReference type="ARBA" id="ARBA00023224"/>
    </source>
</evidence>
<evidence type="ECO:0000256" key="8">
    <source>
        <dbReference type="SAM" id="Phobius"/>
    </source>
</evidence>
<feature type="transmembrane region" description="Helical" evidence="8">
    <location>
        <begin position="44"/>
        <end position="65"/>
    </location>
</feature>
<feature type="transmembrane region" description="Helical" evidence="8">
    <location>
        <begin position="125"/>
        <end position="145"/>
    </location>
</feature>
<dbReference type="InterPro" id="IPR000276">
    <property type="entry name" value="GPCR_Rhodpsn"/>
</dbReference>
<evidence type="ECO:0000256" key="5">
    <source>
        <dbReference type="ARBA" id="ARBA00023136"/>
    </source>
</evidence>
<dbReference type="GO" id="GO:0004930">
    <property type="term" value="F:G protein-coupled receptor activity"/>
    <property type="evidence" value="ECO:0007669"/>
    <property type="project" value="UniProtKB-KW"/>
</dbReference>
<dbReference type="OrthoDB" id="9990906at2759"/>
<keyword evidence="6" id="KW-0675">Receptor</keyword>
<keyword evidence="11" id="KW-1185">Reference proteome</keyword>
<keyword evidence="3 8" id="KW-1133">Transmembrane helix</keyword>
<keyword evidence="2 8" id="KW-0812">Transmembrane</keyword>
<feature type="transmembrane region" description="Helical" evidence="8">
    <location>
        <begin position="290"/>
        <end position="316"/>
    </location>
</feature>
<dbReference type="GO" id="GO:0005886">
    <property type="term" value="C:plasma membrane"/>
    <property type="evidence" value="ECO:0007669"/>
    <property type="project" value="TreeGrafter"/>
</dbReference>
<evidence type="ECO:0000256" key="1">
    <source>
        <dbReference type="ARBA" id="ARBA00004141"/>
    </source>
</evidence>
<sequence length="484" mass="56625">MATRFPSTLINSEKFEDKISNLHRFNFTSYDLKYIYRIQSIRQILPWFIISIGIIGNLFILLIFIKRKTPKGFSSNAFCFCALAISDSLALIFMLLRSMIKLNVMSDMTIACKLIKFTYHFSLQVSSWCLVLLSIDRLIAVAFIFKYKKWSKNYSVIKILIVFILMIVLFNIHLIVFTESKVKKDDIFDYTTKKISSKFQTTSKMTLKQKYACTVDSIRFPNYSKFIFDKWDIYHGIIYGAFPFLIILACNIIIILKLTFLKNSQFIQVRRCESTKSLDKIDKSIKSFQITVMLLSIAFIFLLFTSPISIYMAFIYPNLTRMNEVKKEYIKIVLRYIGYCNNAINFYVYICLSSEFRKEFGNLWRLCFKFKPISSTVSKCTTSTSLASLNNQDKMPLPPITKPIVRKGLKFNKYNEKENTNSTELHRPFLNKQNSEDGVEKFKQHTKSKQLTFYKSENNPSLNKSMDKRILIEDKSLNTISTYV</sequence>
<gene>
    <name evidence="10" type="ORF">OXX778_LOCUS4315</name>
</gene>